<evidence type="ECO:0000313" key="1">
    <source>
        <dbReference type="EMBL" id="SCB48403.1"/>
    </source>
</evidence>
<dbReference type="AlphaFoldDB" id="A0A1C3X814"/>
<dbReference type="EMBL" id="FMAI01000013">
    <property type="protein sequence ID" value="SCB48403.1"/>
    <property type="molecule type" value="Genomic_DNA"/>
</dbReference>
<dbReference type="RefSeq" id="WP_091962008.1">
    <property type="nucleotide sequence ID" value="NZ_FMAI01000013.1"/>
</dbReference>
<keyword evidence="2" id="KW-1185">Reference proteome</keyword>
<proteinExistence type="predicted"/>
<accession>A0A1C3X814</accession>
<evidence type="ECO:0000313" key="2">
    <source>
        <dbReference type="Proteomes" id="UP000199184"/>
    </source>
</evidence>
<dbReference type="Proteomes" id="UP000199184">
    <property type="component" value="Unassembled WGS sequence"/>
</dbReference>
<reference evidence="2" key="1">
    <citation type="submission" date="2016-08" db="EMBL/GenBank/DDBJ databases">
        <authorList>
            <person name="Varghese N."/>
            <person name="Submissions Spin"/>
        </authorList>
    </citation>
    <scope>NUCLEOTIDE SEQUENCE [LARGE SCALE GENOMIC DNA]</scope>
    <source>
        <strain evidence="2">ERR11</strain>
    </source>
</reference>
<gene>
    <name evidence="1" type="ORF">GA0061098_101332</name>
</gene>
<protein>
    <submittedName>
        <fullName evidence="1">Uncharacterized protein</fullName>
    </submittedName>
</protein>
<sequence length="123" mass="14247">MTRNQRRQLQKLAERVDRVVESDHRFFERFPDRQYRVRLASQAEIETNAIIEGDKITVAPDRQIYVAVKSVAPRTNLRLIIVGPRDADTDIPEDLAQALYERVNCDKAREIEAQVRLMASGVR</sequence>
<organism evidence="1 2">
    <name type="scientific">Bradyrhizobium shewense</name>
    <dbReference type="NCBI Taxonomy" id="1761772"/>
    <lineage>
        <taxon>Bacteria</taxon>
        <taxon>Pseudomonadati</taxon>
        <taxon>Pseudomonadota</taxon>
        <taxon>Alphaproteobacteria</taxon>
        <taxon>Hyphomicrobiales</taxon>
        <taxon>Nitrobacteraceae</taxon>
        <taxon>Bradyrhizobium</taxon>
    </lineage>
</organism>
<name>A0A1C3X814_9BRAD</name>